<keyword evidence="1" id="KW-0732">Signal</keyword>
<dbReference type="VEuPathDB" id="VectorBase:LLOJ007191"/>
<evidence type="ECO:0000313" key="3">
    <source>
        <dbReference type="EnsemblMetazoa" id="LLOJ007191-PA"/>
    </source>
</evidence>
<accession>A0A1B0CQP2</accession>
<dbReference type="EnsemblMetazoa" id="LLOJ007191-RA">
    <property type="protein sequence ID" value="LLOJ007191-PA"/>
    <property type="gene ID" value="LLOJ007191"/>
</dbReference>
<proteinExistence type="predicted"/>
<reference evidence="3" key="3">
    <citation type="submission" date="2020-05" db="UniProtKB">
        <authorList>
            <consortium name="EnsemblMetazoa"/>
        </authorList>
    </citation>
    <scope>IDENTIFICATION</scope>
    <source>
        <strain evidence="3">Jacobina</strain>
    </source>
</reference>
<reference evidence="4" key="1">
    <citation type="submission" date="2012-05" db="EMBL/GenBank/DDBJ databases">
        <title>Whole Genome Assembly of Lutzomyia longipalpis.</title>
        <authorList>
            <person name="Richards S."/>
            <person name="Qu C."/>
            <person name="Dillon R."/>
            <person name="Worley K."/>
            <person name="Scherer S."/>
            <person name="Batterton M."/>
            <person name="Taylor A."/>
            <person name="Hawes A."/>
            <person name="Hernandez B."/>
            <person name="Kovar C."/>
            <person name="Mandapat C."/>
            <person name="Pham C."/>
            <person name="Qu C."/>
            <person name="Jing C."/>
            <person name="Bess C."/>
            <person name="Bandaranaike D."/>
            <person name="Ngo D."/>
            <person name="Ongeri F."/>
            <person name="Arias F."/>
            <person name="Lara F."/>
            <person name="Weissenberger G."/>
            <person name="Kamau G."/>
            <person name="Han H."/>
            <person name="Shen H."/>
            <person name="Dinh H."/>
            <person name="Khalil I."/>
            <person name="Jones J."/>
            <person name="Shafer J."/>
            <person name="Jayaseelan J."/>
            <person name="Quiroz J."/>
            <person name="Blankenburg K."/>
            <person name="Nguyen L."/>
            <person name="Jackson L."/>
            <person name="Francisco L."/>
            <person name="Tang L.-Y."/>
            <person name="Pu L.-L."/>
            <person name="Perales L."/>
            <person name="Lorensuhewa L."/>
            <person name="Munidasa M."/>
            <person name="Coyle M."/>
            <person name="Taylor M."/>
            <person name="Puazo M."/>
            <person name="Firestine M."/>
            <person name="Scheel M."/>
            <person name="Javaid M."/>
            <person name="Wang M."/>
            <person name="Li M."/>
            <person name="Tabassum N."/>
            <person name="Saada N."/>
            <person name="Osuji N."/>
            <person name="Aqrawi P."/>
            <person name="Fu Q."/>
            <person name="Thornton R."/>
            <person name="Raj R."/>
            <person name="Goodspeed R."/>
            <person name="Mata R."/>
            <person name="Najjar R."/>
            <person name="Gubbala S."/>
            <person name="Lee S."/>
            <person name="Denson S."/>
            <person name="Patil S."/>
            <person name="Macmil S."/>
            <person name="Qi S."/>
            <person name="Matskevitch T."/>
            <person name="Palculict T."/>
            <person name="Mathew T."/>
            <person name="Vee V."/>
            <person name="Velamala V."/>
            <person name="Korchina V."/>
            <person name="Cai W."/>
            <person name="Liu W."/>
            <person name="Dai W."/>
            <person name="Zou X."/>
            <person name="Zhu Y."/>
            <person name="Zhang Y."/>
            <person name="Wu Y.-Q."/>
            <person name="Xin Y."/>
            <person name="Nazarath L."/>
            <person name="Kovar C."/>
            <person name="Han Y."/>
            <person name="Muzny D."/>
            <person name="Gibbs R."/>
        </authorList>
    </citation>
    <scope>NUCLEOTIDE SEQUENCE [LARGE SCALE GENOMIC DNA]</scope>
    <source>
        <strain evidence="4">Jacobina</strain>
    </source>
</reference>
<dbReference type="EMBL" id="GITU01004721">
    <property type="protein sequence ID" value="MBC1173424.1"/>
    <property type="molecule type" value="Transcribed_RNA"/>
</dbReference>
<reference evidence="2" key="2">
    <citation type="journal article" date="2020" name="BMC">
        <title>Leishmania infection induces a limited differential gene expression in the sand fly midgut.</title>
        <authorList>
            <person name="Coutinho-Abreu I.V."/>
            <person name="Serafim T.D."/>
            <person name="Meneses C."/>
            <person name="Kamhawi S."/>
            <person name="Oliveira F."/>
            <person name="Valenzuela J.G."/>
        </authorList>
    </citation>
    <scope>NUCLEOTIDE SEQUENCE</scope>
    <source>
        <strain evidence="2">Jacobina</strain>
        <tissue evidence="2">Midgut</tissue>
    </source>
</reference>
<evidence type="ECO:0000313" key="4">
    <source>
        <dbReference type="Proteomes" id="UP000092461"/>
    </source>
</evidence>
<name>A0A1B0CQP2_LUTLO</name>
<evidence type="ECO:0000256" key="1">
    <source>
        <dbReference type="SAM" id="SignalP"/>
    </source>
</evidence>
<sequence length="128" mass="14177">MQLNLIVIFAIVGFIGVPAVSHHQLPFQHLLRSDSEDSFSVYNVTLTTKSGIVKSSFESKVEVLMKMIIRPYKNSTIHVRVEEEKGTATNENIVATVPGNSHILHQTLISMPAPEGRQNPKALQPFKG</sequence>
<dbReference type="Proteomes" id="UP000092461">
    <property type="component" value="Unassembled WGS sequence"/>
</dbReference>
<keyword evidence="4" id="KW-1185">Reference proteome</keyword>
<dbReference type="AlphaFoldDB" id="A0A1B0CQP2"/>
<protein>
    <submittedName>
        <fullName evidence="2">Putative secreted protein</fullName>
    </submittedName>
</protein>
<dbReference type="VEuPathDB" id="VectorBase:LLONM1_002749"/>
<dbReference type="EMBL" id="AJWK01023825">
    <property type="status" value="NOT_ANNOTATED_CDS"/>
    <property type="molecule type" value="Genomic_DNA"/>
</dbReference>
<organism evidence="3 4">
    <name type="scientific">Lutzomyia longipalpis</name>
    <name type="common">Sand fly</name>
    <dbReference type="NCBI Taxonomy" id="7200"/>
    <lineage>
        <taxon>Eukaryota</taxon>
        <taxon>Metazoa</taxon>
        <taxon>Ecdysozoa</taxon>
        <taxon>Arthropoda</taxon>
        <taxon>Hexapoda</taxon>
        <taxon>Insecta</taxon>
        <taxon>Pterygota</taxon>
        <taxon>Neoptera</taxon>
        <taxon>Endopterygota</taxon>
        <taxon>Diptera</taxon>
        <taxon>Nematocera</taxon>
        <taxon>Psychodoidea</taxon>
        <taxon>Psychodidae</taxon>
        <taxon>Lutzomyia</taxon>
        <taxon>Lutzomyia</taxon>
    </lineage>
</organism>
<feature type="chain" id="PRO_5044555469" evidence="1">
    <location>
        <begin position="20"/>
        <end position="128"/>
    </location>
</feature>
<feature type="signal peptide" evidence="1">
    <location>
        <begin position="1"/>
        <end position="19"/>
    </location>
</feature>
<evidence type="ECO:0000313" key="2">
    <source>
        <dbReference type="EMBL" id="MBC1173424.1"/>
    </source>
</evidence>